<name>A0A9P6JKI7_9AGAR</name>
<dbReference type="EMBL" id="MU157901">
    <property type="protein sequence ID" value="KAF9524297.1"/>
    <property type="molecule type" value="Genomic_DNA"/>
</dbReference>
<dbReference type="InterPro" id="IPR011008">
    <property type="entry name" value="Dimeric_a/b-barrel"/>
</dbReference>
<dbReference type="AlphaFoldDB" id="A0A9P6JKI7"/>
<sequence length="203" mass="22840">MPVYEILSVPASDLLAQDHSLFQPLIDHMSGADGILEVRYGFTEENEKNFYGIIKWETLDHHKAVRQSPGHANFREKMQPLVAGKPQVVHIEFEKDPSAAFDAPVTEITWFLLKDGITKANIKEIVNQEAGSKMLTLPGIIPGAAWNETIEDPSKCVLFGGWESSKHHIDGIKQEMFKEPFGKMMTLADHTTEHVSFHTAFKK</sequence>
<proteinExistence type="predicted"/>
<organism evidence="1 2">
    <name type="scientific">Crepidotus variabilis</name>
    <dbReference type="NCBI Taxonomy" id="179855"/>
    <lineage>
        <taxon>Eukaryota</taxon>
        <taxon>Fungi</taxon>
        <taxon>Dikarya</taxon>
        <taxon>Basidiomycota</taxon>
        <taxon>Agaricomycotina</taxon>
        <taxon>Agaricomycetes</taxon>
        <taxon>Agaricomycetidae</taxon>
        <taxon>Agaricales</taxon>
        <taxon>Agaricineae</taxon>
        <taxon>Crepidotaceae</taxon>
        <taxon>Crepidotus</taxon>
    </lineage>
</organism>
<evidence type="ECO:0000313" key="2">
    <source>
        <dbReference type="Proteomes" id="UP000807306"/>
    </source>
</evidence>
<evidence type="ECO:0000313" key="1">
    <source>
        <dbReference type="EMBL" id="KAF9524297.1"/>
    </source>
</evidence>
<reference evidence="1" key="1">
    <citation type="submission" date="2020-11" db="EMBL/GenBank/DDBJ databases">
        <authorList>
            <consortium name="DOE Joint Genome Institute"/>
            <person name="Ahrendt S."/>
            <person name="Riley R."/>
            <person name="Andreopoulos W."/>
            <person name="Labutti K."/>
            <person name="Pangilinan J."/>
            <person name="Ruiz-Duenas F.J."/>
            <person name="Barrasa J.M."/>
            <person name="Sanchez-Garcia M."/>
            <person name="Camarero S."/>
            <person name="Miyauchi S."/>
            <person name="Serrano A."/>
            <person name="Linde D."/>
            <person name="Babiker R."/>
            <person name="Drula E."/>
            <person name="Ayuso-Fernandez I."/>
            <person name="Pacheco R."/>
            <person name="Padilla G."/>
            <person name="Ferreira P."/>
            <person name="Barriuso J."/>
            <person name="Kellner H."/>
            <person name="Castanera R."/>
            <person name="Alfaro M."/>
            <person name="Ramirez L."/>
            <person name="Pisabarro A.G."/>
            <person name="Kuo A."/>
            <person name="Tritt A."/>
            <person name="Lipzen A."/>
            <person name="He G."/>
            <person name="Yan M."/>
            <person name="Ng V."/>
            <person name="Cullen D."/>
            <person name="Martin F."/>
            <person name="Rosso M.-N."/>
            <person name="Henrissat B."/>
            <person name="Hibbett D."/>
            <person name="Martinez A.T."/>
            <person name="Grigoriev I.V."/>
        </authorList>
    </citation>
    <scope>NUCLEOTIDE SEQUENCE</scope>
    <source>
        <strain evidence="1">CBS 506.95</strain>
    </source>
</reference>
<dbReference type="OrthoDB" id="3830579at2759"/>
<keyword evidence="2" id="KW-1185">Reference proteome</keyword>
<protein>
    <recommendedName>
        <fullName evidence="3">ABM domain-containing protein</fullName>
    </recommendedName>
</protein>
<evidence type="ECO:0008006" key="3">
    <source>
        <dbReference type="Google" id="ProtNLM"/>
    </source>
</evidence>
<dbReference type="Gene3D" id="3.30.70.100">
    <property type="match status" value="2"/>
</dbReference>
<dbReference type="SUPFAM" id="SSF54909">
    <property type="entry name" value="Dimeric alpha+beta barrel"/>
    <property type="match status" value="1"/>
</dbReference>
<accession>A0A9P6JKI7</accession>
<comment type="caution">
    <text evidence="1">The sequence shown here is derived from an EMBL/GenBank/DDBJ whole genome shotgun (WGS) entry which is preliminary data.</text>
</comment>
<dbReference type="Proteomes" id="UP000807306">
    <property type="component" value="Unassembled WGS sequence"/>
</dbReference>
<gene>
    <name evidence="1" type="ORF">CPB83DRAFT_910065</name>
</gene>